<reference evidence="1 2" key="1">
    <citation type="submission" date="2019-05" db="EMBL/GenBank/DDBJ databases">
        <title>Another draft genome of Portunus trituberculatus and its Hox gene families provides insights of decapod evolution.</title>
        <authorList>
            <person name="Jeong J.-H."/>
            <person name="Song I."/>
            <person name="Kim S."/>
            <person name="Choi T."/>
            <person name="Kim D."/>
            <person name="Ryu S."/>
            <person name="Kim W."/>
        </authorList>
    </citation>
    <scope>NUCLEOTIDE SEQUENCE [LARGE SCALE GENOMIC DNA]</scope>
    <source>
        <tissue evidence="1">Muscle</tissue>
    </source>
</reference>
<sequence length="197" mass="21411">MQQLFSHDGGCEGHIDTDLLFPNVLYHKCCLLHHSLDVIFVFWSNHLQCKVEKFCKVSIFIVKKVKGYTKLDSCFGRLSATLSKSVLVGLSPHSTTSCTLVSPLKRRPFARMPTRITPFSIRGGPSSFFSLMGKESSKSSFKSSFFTSVVMSRLVNAAVVPLVVVLAPSVAPAVVVDVLVVPPTTTGSVEGMGLPSF</sequence>
<dbReference type="AlphaFoldDB" id="A0A5B7F935"/>
<organism evidence="1 2">
    <name type="scientific">Portunus trituberculatus</name>
    <name type="common">Swimming crab</name>
    <name type="synonym">Neptunus trituberculatus</name>
    <dbReference type="NCBI Taxonomy" id="210409"/>
    <lineage>
        <taxon>Eukaryota</taxon>
        <taxon>Metazoa</taxon>
        <taxon>Ecdysozoa</taxon>
        <taxon>Arthropoda</taxon>
        <taxon>Crustacea</taxon>
        <taxon>Multicrustacea</taxon>
        <taxon>Malacostraca</taxon>
        <taxon>Eumalacostraca</taxon>
        <taxon>Eucarida</taxon>
        <taxon>Decapoda</taxon>
        <taxon>Pleocyemata</taxon>
        <taxon>Brachyura</taxon>
        <taxon>Eubrachyura</taxon>
        <taxon>Portunoidea</taxon>
        <taxon>Portunidae</taxon>
        <taxon>Portuninae</taxon>
        <taxon>Portunus</taxon>
    </lineage>
</organism>
<evidence type="ECO:0000313" key="1">
    <source>
        <dbReference type="EMBL" id="MPC42067.1"/>
    </source>
</evidence>
<keyword evidence="2" id="KW-1185">Reference proteome</keyword>
<evidence type="ECO:0000313" key="2">
    <source>
        <dbReference type="Proteomes" id="UP000324222"/>
    </source>
</evidence>
<dbReference type="EMBL" id="VSRR010005294">
    <property type="protein sequence ID" value="MPC42067.1"/>
    <property type="molecule type" value="Genomic_DNA"/>
</dbReference>
<name>A0A5B7F935_PORTR</name>
<comment type="caution">
    <text evidence="1">The sequence shown here is derived from an EMBL/GenBank/DDBJ whole genome shotgun (WGS) entry which is preliminary data.</text>
</comment>
<dbReference type="Proteomes" id="UP000324222">
    <property type="component" value="Unassembled WGS sequence"/>
</dbReference>
<proteinExistence type="predicted"/>
<gene>
    <name evidence="1" type="ORF">E2C01_035680</name>
</gene>
<protein>
    <submittedName>
        <fullName evidence="1">Uncharacterized protein</fullName>
    </submittedName>
</protein>
<accession>A0A5B7F935</accession>